<evidence type="ECO:0000256" key="2">
    <source>
        <dbReference type="ARBA" id="ARBA00022490"/>
    </source>
</evidence>
<proteinExistence type="inferred from homology"/>
<dbReference type="PANTHER" id="PTHR13348:SF0">
    <property type="entry name" value="RIBONUCLEASE P PROTEIN SUBUNIT P29"/>
    <property type="match status" value="1"/>
</dbReference>
<keyword evidence="3" id="KW-0819">tRNA processing</keyword>
<accession>A0A644U9K7</accession>
<keyword evidence="6" id="KW-0378">Hydrolase</keyword>
<dbReference type="InterPro" id="IPR023538">
    <property type="entry name" value="RNP1"/>
</dbReference>
<evidence type="ECO:0000256" key="3">
    <source>
        <dbReference type="ARBA" id="ARBA00022694"/>
    </source>
</evidence>
<dbReference type="GO" id="GO:0000172">
    <property type="term" value="C:ribonuclease MRP complex"/>
    <property type="evidence" value="ECO:0007669"/>
    <property type="project" value="InterPro"/>
</dbReference>
<dbReference type="Gene3D" id="2.30.30.210">
    <property type="entry name" value="Ribonuclease P/MRP, subunit p29"/>
    <property type="match status" value="1"/>
</dbReference>
<dbReference type="SUPFAM" id="SSF101744">
    <property type="entry name" value="Rof/RNase P subunit-like"/>
    <property type="match status" value="1"/>
</dbReference>
<organism evidence="7">
    <name type="scientific">bioreactor metagenome</name>
    <dbReference type="NCBI Taxonomy" id="1076179"/>
    <lineage>
        <taxon>unclassified sequences</taxon>
        <taxon>metagenomes</taxon>
        <taxon>ecological metagenomes</taxon>
    </lineage>
</organism>
<reference evidence="7" key="1">
    <citation type="submission" date="2019-08" db="EMBL/GenBank/DDBJ databases">
        <authorList>
            <person name="Kucharzyk K."/>
            <person name="Murdoch R.W."/>
            <person name="Higgins S."/>
            <person name="Loffler F."/>
        </authorList>
    </citation>
    <scope>NUCLEOTIDE SEQUENCE</scope>
</reference>
<dbReference type="EMBL" id="VSSQ01000090">
    <property type="protein sequence ID" value="MPL75637.1"/>
    <property type="molecule type" value="Genomic_DNA"/>
</dbReference>
<dbReference type="HAMAP" id="MF_00754">
    <property type="entry name" value="RNase_P_1"/>
    <property type="match status" value="1"/>
</dbReference>
<dbReference type="GO" id="GO:0030677">
    <property type="term" value="C:ribonuclease P complex"/>
    <property type="evidence" value="ECO:0007669"/>
    <property type="project" value="InterPro"/>
</dbReference>
<dbReference type="SMART" id="SM00538">
    <property type="entry name" value="POP4"/>
    <property type="match status" value="1"/>
</dbReference>
<keyword evidence="2" id="KW-0963">Cytoplasm</keyword>
<dbReference type="NCBIfam" id="NF046110">
    <property type="entry name" value="RNaseP1Mthb"/>
    <property type="match status" value="1"/>
</dbReference>
<dbReference type="PANTHER" id="PTHR13348">
    <property type="entry name" value="RIBONUCLEASE P SUBUNIT P29"/>
    <property type="match status" value="1"/>
</dbReference>
<evidence type="ECO:0000256" key="6">
    <source>
        <dbReference type="ARBA" id="ARBA00022801"/>
    </source>
</evidence>
<dbReference type="Pfam" id="PF01868">
    <property type="entry name" value="RNase_P-MRP_p29"/>
    <property type="match status" value="1"/>
</dbReference>
<dbReference type="GO" id="GO:0033204">
    <property type="term" value="F:ribonuclease P RNA binding"/>
    <property type="evidence" value="ECO:0007669"/>
    <property type="project" value="InterPro"/>
</dbReference>
<dbReference type="GO" id="GO:0006364">
    <property type="term" value="P:rRNA processing"/>
    <property type="evidence" value="ECO:0007669"/>
    <property type="project" value="TreeGrafter"/>
</dbReference>
<evidence type="ECO:0000256" key="5">
    <source>
        <dbReference type="ARBA" id="ARBA00022759"/>
    </source>
</evidence>
<evidence type="ECO:0000313" key="7">
    <source>
        <dbReference type="EMBL" id="MPL75637.1"/>
    </source>
</evidence>
<evidence type="ECO:0000256" key="1">
    <source>
        <dbReference type="ARBA" id="ARBA00006181"/>
    </source>
</evidence>
<dbReference type="GO" id="GO:0004519">
    <property type="term" value="F:endonuclease activity"/>
    <property type="evidence" value="ECO:0007669"/>
    <property type="project" value="UniProtKB-KW"/>
</dbReference>
<dbReference type="GO" id="GO:0016787">
    <property type="term" value="F:hydrolase activity"/>
    <property type="evidence" value="ECO:0007669"/>
    <property type="project" value="UniProtKB-KW"/>
</dbReference>
<gene>
    <name evidence="7" type="ORF">SDC9_21464</name>
</gene>
<keyword evidence="4" id="KW-0540">Nuclease</keyword>
<name>A0A644U9K7_9ZZZZ</name>
<comment type="caution">
    <text evidence="7">The sequence shown here is derived from an EMBL/GenBank/DDBJ whole genome shotgun (WGS) entry which is preliminary data.</text>
</comment>
<dbReference type="GO" id="GO:0001682">
    <property type="term" value="P:tRNA 5'-leader removal"/>
    <property type="evidence" value="ECO:0007669"/>
    <property type="project" value="InterPro"/>
</dbReference>
<evidence type="ECO:0000256" key="4">
    <source>
        <dbReference type="ARBA" id="ARBA00022722"/>
    </source>
</evidence>
<sequence>MSLNPQIQLLDNMITSKNIFHHELIGLNLKVFNSSNNFLIGISGKIIDERKKTITIETEDNGIKIIPKNVSIFHLFLPNGELVEIDGKILVNRPEDRIKKKYKKL</sequence>
<keyword evidence="5" id="KW-0255">Endonuclease</keyword>
<comment type="similarity">
    <text evidence="1">Belongs to the eukaryotic/archaeal RNase P protein component 1 family.</text>
</comment>
<dbReference type="AlphaFoldDB" id="A0A644U9K7"/>
<dbReference type="InterPro" id="IPR002730">
    <property type="entry name" value="Rpp29/RNP1"/>
</dbReference>
<dbReference type="InterPro" id="IPR016848">
    <property type="entry name" value="RNase_P/MRP_Rpp29-subunit"/>
</dbReference>
<dbReference type="InterPro" id="IPR036980">
    <property type="entry name" value="RNase_P/MRP_Rpp29_sf"/>
</dbReference>
<dbReference type="InterPro" id="IPR023534">
    <property type="entry name" value="Rof/RNase_P-like"/>
</dbReference>
<protein>
    <submittedName>
        <fullName evidence="7">Uncharacterized protein</fullName>
    </submittedName>
</protein>